<proteinExistence type="predicted"/>
<keyword evidence="2" id="KW-1185">Reference proteome</keyword>
<accession>A0A848J1N3</accession>
<sequence>MKTTKYNPSVLEVDIAKAISQLKNDIAKMIDIKDEIHITENVEIDNPTVTLHITDNDGDKHDVVIKIIQRPDQRH</sequence>
<evidence type="ECO:0000313" key="1">
    <source>
        <dbReference type="EMBL" id="NMM49258.1"/>
    </source>
</evidence>
<name>A0A848J1N3_9BACT</name>
<reference evidence="1 2" key="1">
    <citation type="submission" date="2020-04" db="EMBL/GenBank/DDBJ databases">
        <title>Flammeovirgaceae bacterium KN852 isolated from deep sea.</title>
        <authorList>
            <person name="Zhang D.-C."/>
        </authorList>
    </citation>
    <scope>NUCLEOTIDE SEQUENCE [LARGE SCALE GENOMIC DNA]</scope>
    <source>
        <strain evidence="1 2">KN852</strain>
    </source>
</reference>
<dbReference type="EMBL" id="JABBNU010000007">
    <property type="protein sequence ID" value="NMM49258.1"/>
    <property type="molecule type" value="Genomic_DNA"/>
</dbReference>
<gene>
    <name evidence="1" type="ORF">HH304_12675</name>
</gene>
<dbReference type="AlphaFoldDB" id="A0A848J1N3"/>
<comment type="caution">
    <text evidence="1">The sequence shown here is derived from an EMBL/GenBank/DDBJ whole genome shotgun (WGS) entry which is preliminary data.</text>
</comment>
<dbReference type="RefSeq" id="WP_169682211.1">
    <property type="nucleotide sequence ID" value="NZ_JABBNU010000007.1"/>
</dbReference>
<evidence type="ECO:0000313" key="2">
    <source>
        <dbReference type="Proteomes" id="UP000559010"/>
    </source>
</evidence>
<organism evidence="1 2">
    <name type="scientific">Marinigracilibium pacificum</name>
    <dbReference type="NCBI Taxonomy" id="2729599"/>
    <lineage>
        <taxon>Bacteria</taxon>
        <taxon>Pseudomonadati</taxon>
        <taxon>Bacteroidota</taxon>
        <taxon>Cytophagia</taxon>
        <taxon>Cytophagales</taxon>
        <taxon>Flammeovirgaceae</taxon>
        <taxon>Marinigracilibium</taxon>
    </lineage>
</organism>
<protein>
    <submittedName>
        <fullName evidence="1">Uncharacterized protein</fullName>
    </submittedName>
</protein>
<dbReference type="Proteomes" id="UP000559010">
    <property type="component" value="Unassembled WGS sequence"/>
</dbReference>